<comment type="caution">
    <text evidence="1">The sequence shown here is derived from an EMBL/GenBank/DDBJ whole genome shotgun (WGS) entry which is preliminary data.</text>
</comment>
<dbReference type="GO" id="GO:0006355">
    <property type="term" value="P:regulation of DNA-templated transcription"/>
    <property type="evidence" value="ECO:0007669"/>
    <property type="project" value="InterPro"/>
</dbReference>
<sequence>MKTMINIKTDVSLKVEAQKIAKELGLSLSAILGYFLKELVAERKMVFTTHPYPNSKTRKILDAALRDVNAGKNISGPFASAEEMLASLNS</sequence>
<dbReference type="AlphaFoldDB" id="A0A1G2N4K1"/>
<dbReference type="InterPro" id="IPR013321">
    <property type="entry name" value="Arc_rbn_hlx_hlx"/>
</dbReference>
<dbReference type="InterPro" id="IPR007337">
    <property type="entry name" value="RelB/DinJ"/>
</dbReference>
<dbReference type="Gene3D" id="1.10.1220.10">
    <property type="entry name" value="Met repressor-like"/>
    <property type="match status" value="1"/>
</dbReference>
<evidence type="ECO:0000313" key="2">
    <source>
        <dbReference type="Proteomes" id="UP000176365"/>
    </source>
</evidence>
<gene>
    <name evidence="1" type="ORF">A3B11_00235</name>
</gene>
<reference evidence="1 2" key="1">
    <citation type="journal article" date="2016" name="Nat. Commun.">
        <title>Thousands of microbial genomes shed light on interconnected biogeochemical processes in an aquifer system.</title>
        <authorList>
            <person name="Anantharaman K."/>
            <person name="Brown C.T."/>
            <person name="Hug L.A."/>
            <person name="Sharon I."/>
            <person name="Castelle C.J."/>
            <person name="Probst A.J."/>
            <person name="Thomas B.C."/>
            <person name="Singh A."/>
            <person name="Wilkins M.J."/>
            <person name="Karaoz U."/>
            <person name="Brodie E.L."/>
            <person name="Williams K.H."/>
            <person name="Hubbard S.S."/>
            <person name="Banfield J.F."/>
        </authorList>
    </citation>
    <scope>NUCLEOTIDE SEQUENCE [LARGE SCALE GENOMIC DNA]</scope>
</reference>
<dbReference type="Pfam" id="PF04221">
    <property type="entry name" value="RelB"/>
    <property type="match status" value="1"/>
</dbReference>
<dbReference type="EMBL" id="MHRW01000007">
    <property type="protein sequence ID" value="OHA31116.1"/>
    <property type="molecule type" value="Genomic_DNA"/>
</dbReference>
<accession>A0A1G2N4K1</accession>
<organism evidence="1 2">
    <name type="scientific">Candidatus Taylorbacteria bacterium RIFCSPLOWO2_01_FULL_44_26</name>
    <dbReference type="NCBI Taxonomy" id="1802318"/>
    <lineage>
        <taxon>Bacteria</taxon>
        <taxon>Candidatus Tayloriibacteriota</taxon>
    </lineage>
</organism>
<protein>
    <recommendedName>
        <fullName evidence="3">Damage-inducible protein J</fullName>
    </recommendedName>
</protein>
<evidence type="ECO:0008006" key="3">
    <source>
        <dbReference type="Google" id="ProtNLM"/>
    </source>
</evidence>
<name>A0A1G2N4K1_9BACT</name>
<dbReference type="Proteomes" id="UP000176365">
    <property type="component" value="Unassembled WGS sequence"/>
</dbReference>
<proteinExistence type="predicted"/>
<evidence type="ECO:0000313" key="1">
    <source>
        <dbReference type="EMBL" id="OHA31116.1"/>
    </source>
</evidence>